<keyword evidence="8" id="KW-1185">Reference proteome</keyword>
<dbReference type="AlphaFoldDB" id="A0A8H3XJ93"/>
<dbReference type="InterPro" id="IPR051966">
    <property type="entry name" value="RPAP3"/>
</dbReference>
<feature type="domain" description="RNA-polymerase II-associated protein 3-like C-terminal" evidence="6">
    <location>
        <begin position="212"/>
        <end position="302"/>
    </location>
</feature>
<protein>
    <recommendedName>
        <fullName evidence="4">RNA polymerase II-associated protein 3</fullName>
    </recommendedName>
</protein>
<dbReference type="PANTHER" id="PTHR46423:SF1">
    <property type="entry name" value="RNA POLYMERASE II-ASSOCIATED PROTEIN 3"/>
    <property type="match status" value="1"/>
</dbReference>
<dbReference type="EMBL" id="WTPW01000877">
    <property type="protein sequence ID" value="KAF0472324.1"/>
    <property type="molecule type" value="Genomic_DNA"/>
</dbReference>
<evidence type="ECO:0000256" key="4">
    <source>
        <dbReference type="ARBA" id="ARBA00040133"/>
    </source>
</evidence>
<organism evidence="7 8">
    <name type="scientific">Gigaspora margarita</name>
    <dbReference type="NCBI Taxonomy" id="4874"/>
    <lineage>
        <taxon>Eukaryota</taxon>
        <taxon>Fungi</taxon>
        <taxon>Fungi incertae sedis</taxon>
        <taxon>Mucoromycota</taxon>
        <taxon>Glomeromycotina</taxon>
        <taxon>Glomeromycetes</taxon>
        <taxon>Diversisporales</taxon>
        <taxon>Gigasporaceae</taxon>
        <taxon>Gigaspora</taxon>
    </lineage>
</organism>
<gene>
    <name evidence="7" type="ORF">F8M41_025031</name>
</gene>
<dbReference type="Pfam" id="PF13877">
    <property type="entry name" value="RPAP3_C"/>
    <property type="match status" value="1"/>
</dbReference>
<keyword evidence="2 5" id="KW-0802">TPR repeat</keyword>
<feature type="repeat" description="TPR" evidence="5">
    <location>
        <begin position="20"/>
        <end position="53"/>
    </location>
</feature>
<feature type="repeat" description="TPR" evidence="5">
    <location>
        <begin position="88"/>
        <end position="121"/>
    </location>
</feature>
<accession>A0A8H3XJ93</accession>
<dbReference type="SMART" id="SM00028">
    <property type="entry name" value="TPR"/>
    <property type="match status" value="3"/>
</dbReference>
<name>A0A8H3XJ93_GIGMA</name>
<evidence type="ECO:0000256" key="3">
    <source>
        <dbReference type="ARBA" id="ARBA00038275"/>
    </source>
</evidence>
<comment type="caution">
    <text evidence="7">The sequence shown here is derived from an EMBL/GenBank/DDBJ whole genome shotgun (WGS) entry which is preliminary data.</text>
</comment>
<keyword evidence="1" id="KW-0677">Repeat</keyword>
<evidence type="ECO:0000259" key="6">
    <source>
        <dbReference type="Pfam" id="PF13877"/>
    </source>
</evidence>
<comment type="similarity">
    <text evidence="3">Belongs to the RPAP3 family.</text>
</comment>
<dbReference type="Gene3D" id="1.25.40.10">
    <property type="entry name" value="Tetratricopeptide repeat domain"/>
    <property type="match status" value="1"/>
</dbReference>
<evidence type="ECO:0000256" key="5">
    <source>
        <dbReference type="PROSITE-ProRule" id="PRU00339"/>
    </source>
</evidence>
<dbReference type="OrthoDB" id="629492at2759"/>
<evidence type="ECO:0000256" key="1">
    <source>
        <dbReference type="ARBA" id="ARBA00022737"/>
    </source>
</evidence>
<dbReference type="InterPro" id="IPR011990">
    <property type="entry name" value="TPR-like_helical_dom_sf"/>
</dbReference>
<sequence length="349" mass="40449">MPRQSQPDPKGKKTLRLENALQEKETGNNFFKKGDYKKAIEHYGKAIDLDPKEAVYVINRAMAYLKLKKWVEAENDCTNGLLLHPDNTKALWRRGIARRELGKLQDAKKDLEDALQLEPNDTAIKNEYGKVLDAIMASSPDRTSNEIPRSVDGSVVNNVNRRRLSIEEVDLDENEHIIESAKKVLFTDKNNTSQQQIANENGKIKVIKINTPRNIHEFERDWNRYQDNDENLYQLIKAIPPASYPTLLSDFFEPDYLSKIVFIMKKYFLLYDSVNDIYKILYYLSRVGRFNLVLMLLEKDDKKVLEDLLSTLYKSFDELQIDNIGINQQTKATRQDVIELAKAYGVQIQ</sequence>
<dbReference type="PANTHER" id="PTHR46423">
    <property type="entry name" value="RNA POLYMERASE II-ASSOCIATED PROTEIN 3"/>
    <property type="match status" value="1"/>
</dbReference>
<reference evidence="7 8" key="1">
    <citation type="journal article" date="2019" name="Environ. Microbiol.">
        <title>At the nexus of three kingdoms: the genome of the mycorrhizal fungus Gigaspora margarita provides insights into plant, endobacterial and fungal interactions.</title>
        <authorList>
            <person name="Venice F."/>
            <person name="Ghignone S."/>
            <person name="Salvioli di Fossalunga A."/>
            <person name="Amselem J."/>
            <person name="Novero M."/>
            <person name="Xianan X."/>
            <person name="Sedzielewska Toro K."/>
            <person name="Morin E."/>
            <person name="Lipzen A."/>
            <person name="Grigoriev I.V."/>
            <person name="Henrissat B."/>
            <person name="Martin F.M."/>
            <person name="Bonfante P."/>
        </authorList>
    </citation>
    <scope>NUCLEOTIDE SEQUENCE [LARGE SCALE GENOMIC DNA]</scope>
    <source>
        <strain evidence="7 8">BEG34</strain>
    </source>
</reference>
<evidence type="ECO:0000313" key="7">
    <source>
        <dbReference type="EMBL" id="KAF0472324.1"/>
    </source>
</evidence>
<dbReference type="InterPro" id="IPR025986">
    <property type="entry name" value="RPAP3-like_C"/>
</dbReference>
<proteinExistence type="inferred from homology"/>
<dbReference type="GO" id="GO:0101031">
    <property type="term" value="C:protein folding chaperone complex"/>
    <property type="evidence" value="ECO:0007669"/>
    <property type="project" value="TreeGrafter"/>
</dbReference>
<dbReference type="InterPro" id="IPR013105">
    <property type="entry name" value="TPR_2"/>
</dbReference>
<dbReference type="Proteomes" id="UP000439903">
    <property type="component" value="Unassembled WGS sequence"/>
</dbReference>
<evidence type="ECO:0000256" key="2">
    <source>
        <dbReference type="ARBA" id="ARBA00022803"/>
    </source>
</evidence>
<evidence type="ECO:0000313" key="8">
    <source>
        <dbReference type="Proteomes" id="UP000439903"/>
    </source>
</evidence>
<dbReference type="PROSITE" id="PS50005">
    <property type="entry name" value="TPR"/>
    <property type="match status" value="2"/>
</dbReference>
<dbReference type="Pfam" id="PF13414">
    <property type="entry name" value="TPR_11"/>
    <property type="match status" value="1"/>
</dbReference>
<dbReference type="InterPro" id="IPR019734">
    <property type="entry name" value="TPR_rpt"/>
</dbReference>
<dbReference type="Pfam" id="PF07719">
    <property type="entry name" value="TPR_2"/>
    <property type="match status" value="1"/>
</dbReference>
<dbReference type="SUPFAM" id="SSF48452">
    <property type="entry name" value="TPR-like"/>
    <property type="match status" value="1"/>
</dbReference>